<organism evidence="6 7">
    <name type="scientific">Alternaria panax</name>
    <dbReference type="NCBI Taxonomy" id="48097"/>
    <lineage>
        <taxon>Eukaryota</taxon>
        <taxon>Fungi</taxon>
        <taxon>Dikarya</taxon>
        <taxon>Ascomycota</taxon>
        <taxon>Pezizomycotina</taxon>
        <taxon>Dothideomycetes</taxon>
        <taxon>Pleosporomycetidae</taxon>
        <taxon>Pleosporales</taxon>
        <taxon>Pleosporineae</taxon>
        <taxon>Pleosporaceae</taxon>
        <taxon>Alternaria</taxon>
        <taxon>Alternaria sect. Panax</taxon>
    </lineage>
</organism>
<comment type="similarity">
    <text evidence="1">Belongs to the multicopper oxidase family.</text>
</comment>
<dbReference type="Pfam" id="PF07731">
    <property type="entry name" value="Cu-oxidase_2"/>
    <property type="match status" value="1"/>
</dbReference>
<dbReference type="Gene3D" id="2.60.40.420">
    <property type="entry name" value="Cupredoxins - blue copper proteins"/>
    <property type="match status" value="3"/>
</dbReference>
<dbReference type="InterPro" id="IPR011707">
    <property type="entry name" value="Cu-oxidase-like_N"/>
</dbReference>
<protein>
    <recommendedName>
        <fullName evidence="8">Bilirubin oxidase</fullName>
    </recommendedName>
</protein>
<dbReference type="AlphaFoldDB" id="A0AAD4IGW0"/>
<comment type="caution">
    <text evidence="6">The sequence shown here is derived from an EMBL/GenBank/DDBJ whole genome shotgun (WGS) entry which is preliminary data.</text>
</comment>
<dbReference type="InterPro" id="IPR011706">
    <property type="entry name" value="Cu-oxidase_C"/>
</dbReference>
<feature type="region of interest" description="Disordered" evidence="3">
    <location>
        <begin position="1"/>
        <end position="21"/>
    </location>
</feature>
<dbReference type="InterPro" id="IPR008972">
    <property type="entry name" value="Cupredoxin"/>
</dbReference>
<dbReference type="CDD" id="cd13889">
    <property type="entry name" value="CuRO_3_BOD"/>
    <property type="match status" value="1"/>
</dbReference>
<evidence type="ECO:0008006" key="8">
    <source>
        <dbReference type="Google" id="ProtNLM"/>
    </source>
</evidence>
<reference evidence="6" key="1">
    <citation type="submission" date="2021-07" db="EMBL/GenBank/DDBJ databases">
        <title>Genome Resource of American Ginseng Black Spot Pathogen Alternaria panax.</title>
        <authorList>
            <person name="Qiu C."/>
            <person name="Wang W."/>
            <person name="Liu Z."/>
        </authorList>
    </citation>
    <scope>NUCLEOTIDE SEQUENCE</scope>
    <source>
        <strain evidence="6">BNCC115425</strain>
    </source>
</reference>
<sequence>MNGTYQVSHRDPSDRGPWTHHWQDEKGEKFTAQYWLPGQPAPTSKFPRAPETPPDLMPEYEKGRTHGRQNNFLGDCGLREGYGMGFPQGYEEGYVRAGMGGQAWETGFGHGIFFGGMQGYDDGHEDYFNQWNQYDRYDASFDEGPGVFDEYGGYLGGRYDEDYSGSYYGGGTYTNETSGAIIDYYEVEVKSATQRIYPNLPATPLYTYDGLSPGPTFMMRKGREAVVRFTNNSPTNSSVHVHGQYNRAPFDGWAADYAHPGQYKDYYYPNAQNARSIWYHDHTERETGENVYLGLYGFYLLTDEDEQALGLPAGGYDIPLALSAKQYAADGSLLFNTHNNTGLWGDVIHVNGQPWPYMNVEPRKYRFRVLDGSVSRSYDLYVQDDETKEALSFDMIGSDGGLFSHPVNTKSFAIAEGERYEIVIDFANYNGKNLTMLNERGMTGNLDYAATDRVMRFVVGDNVTDCTNNNTVPSDLRYIPPPPQTNVTKNFTFSRIDGEWLIDGVGWEDIENRILTRPVLGEDEIWELRHGGGNASHPVHIHLVDFQVLSRTGGRNEVMPYEAAGEKDIVWIAPGESVRVVARYAPWEGVYMFHCHNLIHEDHDMMVAFNVTNLEKWGYDNTTMFIDPMEPEFRPKNIDTADYTEEAIRSKLDWFYSLNAYNERSKQEFDEERSE</sequence>
<dbReference type="EMBL" id="JAANER010000002">
    <property type="protein sequence ID" value="KAG9194176.1"/>
    <property type="molecule type" value="Genomic_DNA"/>
</dbReference>
<evidence type="ECO:0000259" key="4">
    <source>
        <dbReference type="Pfam" id="PF07731"/>
    </source>
</evidence>
<evidence type="ECO:0000256" key="3">
    <source>
        <dbReference type="SAM" id="MobiDB-lite"/>
    </source>
</evidence>
<dbReference type="PANTHER" id="PTHR48267:SF1">
    <property type="entry name" value="BILIRUBIN OXIDASE"/>
    <property type="match status" value="1"/>
</dbReference>
<keyword evidence="7" id="KW-1185">Reference proteome</keyword>
<dbReference type="GO" id="GO:0016491">
    <property type="term" value="F:oxidoreductase activity"/>
    <property type="evidence" value="ECO:0007669"/>
    <property type="project" value="InterPro"/>
</dbReference>
<dbReference type="CDD" id="cd13866">
    <property type="entry name" value="CuRO_2_BOD"/>
    <property type="match status" value="1"/>
</dbReference>
<dbReference type="SUPFAM" id="SSF49503">
    <property type="entry name" value="Cupredoxins"/>
    <property type="match status" value="2"/>
</dbReference>
<name>A0AAD4IGW0_9PLEO</name>
<accession>A0AAD4IGW0</accession>
<feature type="domain" description="Plastocyanin-like" evidence="4">
    <location>
        <begin position="512"/>
        <end position="613"/>
    </location>
</feature>
<dbReference type="Pfam" id="PF07732">
    <property type="entry name" value="Cu-oxidase_3"/>
    <property type="match status" value="1"/>
</dbReference>
<dbReference type="GO" id="GO:0005507">
    <property type="term" value="F:copper ion binding"/>
    <property type="evidence" value="ECO:0007669"/>
    <property type="project" value="InterPro"/>
</dbReference>
<keyword evidence="2" id="KW-0186">Copper</keyword>
<dbReference type="InterPro" id="IPR045087">
    <property type="entry name" value="Cu-oxidase_fam"/>
</dbReference>
<feature type="domain" description="Plastocyanin-like" evidence="5">
    <location>
        <begin position="202"/>
        <end position="304"/>
    </location>
</feature>
<proteinExistence type="inferred from homology"/>
<evidence type="ECO:0000256" key="2">
    <source>
        <dbReference type="ARBA" id="ARBA00023008"/>
    </source>
</evidence>
<dbReference type="PANTHER" id="PTHR48267">
    <property type="entry name" value="CUPREDOXIN SUPERFAMILY PROTEIN"/>
    <property type="match status" value="1"/>
</dbReference>
<evidence type="ECO:0000313" key="6">
    <source>
        <dbReference type="EMBL" id="KAG9194176.1"/>
    </source>
</evidence>
<evidence type="ECO:0000313" key="7">
    <source>
        <dbReference type="Proteomes" id="UP001199106"/>
    </source>
</evidence>
<dbReference type="Proteomes" id="UP001199106">
    <property type="component" value="Unassembled WGS sequence"/>
</dbReference>
<gene>
    <name evidence="6" type="ORF">G6011_04211</name>
</gene>
<evidence type="ECO:0000259" key="5">
    <source>
        <dbReference type="Pfam" id="PF07732"/>
    </source>
</evidence>
<evidence type="ECO:0000256" key="1">
    <source>
        <dbReference type="ARBA" id="ARBA00010609"/>
    </source>
</evidence>